<name>A0ABQ0LXR0_MYCCL</name>
<feature type="signal peptide" evidence="3">
    <location>
        <begin position="1"/>
        <end position="28"/>
    </location>
</feature>
<feature type="compositionally biased region" description="Low complexity" evidence="1">
    <location>
        <begin position="492"/>
        <end position="510"/>
    </location>
</feature>
<keyword evidence="2" id="KW-1133">Transmembrane helix</keyword>
<feature type="compositionally biased region" description="Low complexity" evidence="1">
    <location>
        <begin position="376"/>
        <end position="388"/>
    </location>
</feature>
<dbReference type="EMBL" id="DF849170">
    <property type="protein sequence ID" value="GAT55896.1"/>
    <property type="molecule type" value="Genomic_DNA"/>
</dbReference>
<keyword evidence="3" id="KW-0732">Signal</keyword>
<evidence type="ECO:0000313" key="5">
    <source>
        <dbReference type="Proteomes" id="UP000815677"/>
    </source>
</evidence>
<evidence type="ECO:0000313" key="4">
    <source>
        <dbReference type="EMBL" id="GAT55896.1"/>
    </source>
</evidence>
<organism evidence="4 5">
    <name type="scientific">Mycena chlorophos</name>
    <name type="common">Agaric fungus</name>
    <name type="synonym">Agaricus chlorophos</name>
    <dbReference type="NCBI Taxonomy" id="658473"/>
    <lineage>
        <taxon>Eukaryota</taxon>
        <taxon>Fungi</taxon>
        <taxon>Dikarya</taxon>
        <taxon>Basidiomycota</taxon>
        <taxon>Agaricomycotina</taxon>
        <taxon>Agaricomycetes</taxon>
        <taxon>Agaricomycetidae</taxon>
        <taxon>Agaricales</taxon>
        <taxon>Marasmiineae</taxon>
        <taxon>Mycenaceae</taxon>
        <taxon>Mycena</taxon>
    </lineage>
</organism>
<feature type="compositionally biased region" description="Pro residues" evidence="1">
    <location>
        <begin position="302"/>
        <end position="315"/>
    </location>
</feature>
<evidence type="ECO:0000256" key="2">
    <source>
        <dbReference type="SAM" id="Phobius"/>
    </source>
</evidence>
<evidence type="ECO:0000256" key="3">
    <source>
        <dbReference type="SAM" id="SignalP"/>
    </source>
</evidence>
<accession>A0ABQ0LXR0</accession>
<evidence type="ECO:0000256" key="1">
    <source>
        <dbReference type="SAM" id="MobiDB-lite"/>
    </source>
</evidence>
<keyword evidence="2" id="KW-0812">Transmembrane</keyword>
<feature type="chain" id="PRO_5047205386" evidence="3">
    <location>
        <begin position="29"/>
        <end position="567"/>
    </location>
</feature>
<feature type="compositionally biased region" description="Polar residues" evidence="1">
    <location>
        <begin position="481"/>
        <end position="491"/>
    </location>
</feature>
<keyword evidence="5" id="KW-1185">Reference proteome</keyword>
<protein>
    <submittedName>
        <fullName evidence="4">Uncharacterized protein</fullName>
    </submittedName>
</protein>
<feature type="compositionally biased region" description="Low complexity" evidence="1">
    <location>
        <begin position="174"/>
        <end position="195"/>
    </location>
</feature>
<dbReference type="Gene3D" id="2.60.120.260">
    <property type="entry name" value="Galactose-binding domain-like"/>
    <property type="match status" value="1"/>
</dbReference>
<feature type="compositionally biased region" description="Low complexity" evidence="1">
    <location>
        <begin position="414"/>
        <end position="426"/>
    </location>
</feature>
<feature type="region of interest" description="Disordered" evidence="1">
    <location>
        <begin position="294"/>
        <end position="330"/>
    </location>
</feature>
<dbReference type="Proteomes" id="UP000815677">
    <property type="component" value="Unassembled WGS sequence"/>
</dbReference>
<feature type="region of interest" description="Disordered" evidence="1">
    <location>
        <begin position="461"/>
        <end position="510"/>
    </location>
</feature>
<proteinExistence type="predicted"/>
<gene>
    <name evidence="4" type="ORF">MCHLO_12618</name>
</gene>
<feature type="region of interest" description="Disordered" evidence="1">
    <location>
        <begin position="174"/>
        <end position="203"/>
    </location>
</feature>
<feature type="compositionally biased region" description="Low complexity" evidence="1">
    <location>
        <begin position="316"/>
        <end position="330"/>
    </location>
</feature>
<feature type="transmembrane region" description="Helical" evidence="2">
    <location>
        <begin position="221"/>
        <end position="245"/>
    </location>
</feature>
<reference evidence="4" key="1">
    <citation type="submission" date="2014-09" db="EMBL/GenBank/DDBJ databases">
        <title>Genome sequence of the luminous mushroom Mycena chlorophos for searching fungal bioluminescence genes.</title>
        <authorList>
            <person name="Tanaka Y."/>
            <person name="Kasuga D."/>
            <person name="Oba Y."/>
            <person name="Hase S."/>
            <person name="Sato K."/>
            <person name="Oba Y."/>
            <person name="Sakakibara Y."/>
        </authorList>
    </citation>
    <scope>NUCLEOTIDE SEQUENCE</scope>
</reference>
<sequence>MRCPLSMRRLAVATLPFLACAVFPVVRAQANRTVDDWAPQMVYTPTSAVIHGDLNGFNISKLYNGTVTILNATVLGSVNMSLTFTGSEIWVFLAKPENQGGYGIGYNVYIDGTMVDEDATFDQETEAEYGAQELGFGSNELTLAQHTLVLEATDGEVYVDYAIFRSNQASLETTIPPVTPSATPSASSGTATNGAKSHMTPASAGASSAATSAAAGKKKSLGLVAGVAIAAVVLVGAAGAVWLCLRRRNGRAHAPAGTGVMSGPGYGDSGAGYSPPMMQSHGSQGSNAALLHNTSQHSLPGSTPPFPTPPPPPIAQQPQYPQQQHYPDPYLAAPQHASQYPIQEQHMVPAPNPPALPYIPHQQQHDPYPPFPAPLSPSMSSSSGHSDPYSATSSRPLVLPSPYDPYGSTTLAYSPSTRGSGPSRSSNLQMERVLAEQRAVEAEYATPDVSAWPDEKAALGQARAHEQWSRPGSSKLEVTNPDRSAVQSHNVARSWSTRTGSSSISTGSASQPILQQTVADGATPVNGAANGVDMAHIAAEMSALRAQVARLEGERLEREGVPPPAYD</sequence>
<feature type="region of interest" description="Disordered" evidence="1">
    <location>
        <begin position="346"/>
        <end position="430"/>
    </location>
</feature>
<keyword evidence="2" id="KW-0472">Membrane</keyword>